<evidence type="ECO:0000256" key="3">
    <source>
        <dbReference type="SAM" id="Phobius"/>
    </source>
</evidence>
<protein>
    <submittedName>
        <fullName evidence="4">Uncharacterized protein</fullName>
    </submittedName>
</protein>
<dbReference type="Proteomes" id="UP001217476">
    <property type="component" value="Chromosome"/>
</dbReference>
<evidence type="ECO:0000256" key="2">
    <source>
        <dbReference type="SAM" id="MobiDB-lite"/>
    </source>
</evidence>
<evidence type="ECO:0000313" key="4">
    <source>
        <dbReference type="EMBL" id="WEK04952.1"/>
    </source>
</evidence>
<dbReference type="EMBL" id="CP119312">
    <property type="protein sequence ID" value="WEK04952.1"/>
    <property type="molecule type" value="Genomic_DNA"/>
</dbReference>
<feature type="coiled-coil region" evidence="1">
    <location>
        <begin position="174"/>
        <end position="201"/>
    </location>
</feature>
<keyword evidence="3" id="KW-0472">Membrane</keyword>
<keyword evidence="1" id="KW-0175">Coiled coil</keyword>
<sequence>MVIENILYFALGLLVAGLVSLIILPAVWKRAVRLTKRRIEAATPITMAEFRADKDQLRAEFALSTRKLELNVESLRKRLAEQLGDVNQSRSDLGQLRVERDQHVEVVRELEAREAELRARTMELEREGTDLAQRLRMRDRELDTRNEELRLLRETLVRPPASTAADEAAIDNDLVAAEASMASAENRINALLHEKIETAEKGASLAAELSLDADVETLRRQVAQVESTLLADWNTKRLDENALRQRLAAIAASASRVVYAVDTEKPEPAPAEEESLFDRVQRFADDGVSMDTLPPVTRKSGTARKGSVTDRMAALREIQGR</sequence>
<keyword evidence="3" id="KW-0812">Transmembrane</keyword>
<proteinExistence type="predicted"/>
<feature type="region of interest" description="Disordered" evidence="2">
    <location>
        <begin position="288"/>
        <end position="309"/>
    </location>
</feature>
<organism evidence="4 5">
    <name type="scientific">Candidatus Devosia phytovorans</name>
    <dbReference type="NCBI Taxonomy" id="3121372"/>
    <lineage>
        <taxon>Bacteria</taxon>
        <taxon>Pseudomonadati</taxon>
        <taxon>Pseudomonadota</taxon>
        <taxon>Alphaproteobacteria</taxon>
        <taxon>Hyphomicrobiales</taxon>
        <taxon>Devosiaceae</taxon>
        <taxon>Devosia</taxon>
    </lineage>
</organism>
<name>A0AAJ5VWU9_9HYPH</name>
<reference evidence="4" key="1">
    <citation type="submission" date="2023-03" db="EMBL/GenBank/DDBJ databases">
        <title>Andean soil-derived lignocellulolytic bacterial consortium as a source of novel taxa and putative plastic-active enzymes.</title>
        <authorList>
            <person name="Diaz-Garcia L."/>
            <person name="Chuvochina M."/>
            <person name="Feuerriegel G."/>
            <person name="Bunk B."/>
            <person name="Sproer C."/>
            <person name="Streit W.R."/>
            <person name="Rodriguez L.M."/>
            <person name="Overmann J."/>
            <person name="Jimenez D.J."/>
        </authorList>
    </citation>
    <scope>NUCLEOTIDE SEQUENCE</scope>
    <source>
        <strain evidence="4">MAG 4196</strain>
    </source>
</reference>
<accession>A0AAJ5VWU9</accession>
<evidence type="ECO:0000313" key="5">
    <source>
        <dbReference type="Proteomes" id="UP001217476"/>
    </source>
</evidence>
<feature type="coiled-coil region" evidence="1">
    <location>
        <begin position="93"/>
        <end position="127"/>
    </location>
</feature>
<dbReference type="AlphaFoldDB" id="A0AAJ5VWU9"/>
<feature type="transmembrane region" description="Helical" evidence="3">
    <location>
        <begin position="6"/>
        <end position="28"/>
    </location>
</feature>
<keyword evidence="3" id="KW-1133">Transmembrane helix</keyword>
<gene>
    <name evidence="4" type="ORF">P0Y65_01485</name>
</gene>
<evidence type="ECO:0000256" key="1">
    <source>
        <dbReference type="SAM" id="Coils"/>
    </source>
</evidence>